<dbReference type="EMBL" id="CP058649">
    <property type="protein sequence ID" value="QUI24994.1"/>
    <property type="molecule type" value="Genomic_DNA"/>
</dbReference>
<dbReference type="KEGG" id="vpy:HZI73_23060"/>
<gene>
    <name evidence="2" type="ORF">HZI73_23060</name>
</gene>
<dbReference type="RefSeq" id="WP_212695693.1">
    <property type="nucleotide sequence ID" value="NZ_CP058649.1"/>
</dbReference>
<feature type="compositionally biased region" description="Acidic residues" evidence="1">
    <location>
        <begin position="67"/>
        <end position="77"/>
    </location>
</feature>
<feature type="compositionally biased region" description="Basic and acidic residues" evidence="1">
    <location>
        <begin position="147"/>
        <end position="161"/>
    </location>
</feature>
<feature type="compositionally biased region" description="Basic and acidic residues" evidence="1">
    <location>
        <begin position="106"/>
        <end position="126"/>
    </location>
</feature>
<feature type="compositionally biased region" description="Acidic residues" evidence="1">
    <location>
        <begin position="127"/>
        <end position="146"/>
    </location>
</feature>
<accession>A0A8J8MP34</accession>
<evidence type="ECO:0000313" key="2">
    <source>
        <dbReference type="EMBL" id="QUI24994.1"/>
    </source>
</evidence>
<name>A0A8J8MP34_9FIRM</name>
<protein>
    <submittedName>
        <fullName evidence="2">Uncharacterized protein</fullName>
    </submittedName>
</protein>
<sequence length="241" mass="26884">MKKYKWMTIILTGVLITSLAMVGYHVWASNRKQAGYDVDRDYVSKNQNNEGSTNADVGTDAGKDNTETNDELDEETVDNASEASTDNEQETTQDEEEGTQEQAAESEPHKGKDPIDKENEDNKPSGEDVEGAPDSESTDQSESDSEEPTKPDQNTVEKDYTGHGWVDDTINENREDIADADLEDGLSIGDKIDDDILLGYLDGGLTDEERVDLKEYLEVVLTPEEMSKLDALFSKYNYMFQ</sequence>
<feature type="region of interest" description="Disordered" evidence="1">
    <location>
        <begin position="43"/>
        <end position="171"/>
    </location>
</feature>
<evidence type="ECO:0000256" key="1">
    <source>
        <dbReference type="SAM" id="MobiDB-lite"/>
    </source>
</evidence>
<organism evidence="2 3">
    <name type="scientific">Vallitalea pronyensis</name>
    <dbReference type="NCBI Taxonomy" id="1348613"/>
    <lineage>
        <taxon>Bacteria</taxon>
        <taxon>Bacillati</taxon>
        <taxon>Bacillota</taxon>
        <taxon>Clostridia</taxon>
        <taxon>Lachnospirales</taxon>
        <taxon>Vallitaleaceae</taxon>
        <taxon>Vallitalea</taxon>
    </lineage>
</organism>
<feature type="compositionally biased region" description="Acidic residues" evidence="1">
    <location>
        <begin position="85"/>
        <end position="99"/>
    </location>
</feature>
<evidence type="ECO:0000313" key="3">
    <source>
        <dbReference type="Proteomes" id="UP000683246"/>
    </source>
</evidence>
<dbReference type="AlphaFoldDB" id="A0A8J8MP34"/>
<keyword evidence="3" id="KW-1185">Reference proteome</keyword>
<reference evidence="2" key="1">
    <citation type="submission" date="2020-07" db="EMBL/GenBank/DDBJ databases">
        <title>Vallitalea pronyensis genome.</title>
        <authorList>
            <person name="Postec A."/>
        </authorList>
    </citation>
    <scope>NUCLEOTIDE SEQUENCE</scope>
    <source>
        <strain evidence="2">FatNI3</strain>
    </source>
</reference>
<dbReference type="Proteomes" id="UP000683246">
    <property type="component" value="Chromosome"/>
</dbReference>
<proteinExistence type="predicted"/>
<feature type="compositionally biased region" description="Polar residues" evidence="1">
    <location>
        <begin position="44"/>
        <end position="56"/>
    </location>
</feature>